<dbReference type="VEuPathDB" id="FungiDB:An01g10890"/>
<reference evidence="1" key="1">
    <citation type="submission" date="2025-02" db="EMBL/GenBank/DDBJ databases">
        <authorList>
            <consortium name="NCBI Genome Project"/>
        </authorList>
    </citation>
    <scope>NUCLEOTIDE SEQUENCE</scope>
</reference>
<reference evidence="1" key="2">
    <citation type="submission" date="2025-08" db="UniProtKB">
        <authorList>
            <consortium name="RefSeq"/>
        </authorList>
    </citation>
    <scope>IDENTIFICATION</scope>
</reference>
<dbReference type="GeneID" id="84590094"/>
<sequence>MARDPGIWLNCRVPQLSNGAIRLRMLGQLDQFNKDVKARAEALKVRCRKPEAFGLSSTATRAEILVLYLVVLEQIALRYAIRNGSNAISLEMGDQSANMPSTCFYILGSTSAHIRANIVILVWTLDRSSPGAGLPDQEK</sequence>
<name>A0AAJ8DY68_ASPNG</name>
<protein>
    <submittedName>
        <fullName evidence="1">Uncharacterized protein</fullName>
    </submittedName>
</protein>
<proteinExistence type="predicted"/>
<accession>A0AAJ8DY68</accession>
<organism evidence="1">
    <name type="scientific">Aspergillus niger</name>
    <dbReference type="NCBI Taxonomy" id="5061"/>
    <lineage>
        <taxon>Eukaryota</taxon>
        <taxon>Fungi</taxon>
        <taxon>Dikarya</taxon>
        <taxon>Ascomycota</taxon>
        <taxon>Pezizomycotina</taxon>
        <taxon>Eurotiomycetes</taxon>
        <taxon>Eurotiomycetidae</taxon>
        <taxon>Eurotiales</taxon>
        <taxon>Aspergillaceae</taxon>
        <taxon>Aspergillus</taxon>
        <taxon>Aspergillus subgen. Circumdati</taxon>
    </lineage>
</organism>
<dbReference type="RefSeq" id="XP_059599781.1">
    <property type="nucleotide sequence ID" value="XM_059743885.1"/>
</dbReference>
<dbReference type="AlphaFoldDB" id="A0AAJ8DY68"/>
<dbReference type="KEGG" id="ang:An01g10890"/>
<gene>
    <name evidence="1" type="ORF">An01g10890</name>
</gene>
<evidence type="ECO:0000313" key="1">
    <source>
        <dbReference type="RefSeq" id="XP_059599781.1"/>
    </source>
</evidence>